<keyword evidence="7 8" id="KW-0378">Hydrolase</keyword>
<name>A0AAD4PLG5_9MUSC</name>
<feature type="chain" id="PRO_5041772927" description="5'-nucleotidase" evidence="8">
    <location>
        <begin position="26"/>
        <end position="598"/>
    </location>
</feature>
<dbReference type="InterPro" id="IPR036907">
    <property type="entry name" value="5'-Nucleotdase_C_sf"/>
</dbReference>
<organism evidence="11 12">
    <name type="scientific">Drosophila rubida</name>
    <dbReference type="NCBI Taxonomy" id="30044"/>
    <lineage>
        <taxon>Eukaryota</taxon>
        <taxon>Metazoa</taxon>
        <taxon>Ecdysozoa</taxon>
        <taxon>Arthropoda</taxon>
        <taxon>Hexapoda</taxon>
        <taxon>Insecta</taxon>
        <taxon>Pterygota</taxon>
        <taxon>Neoptera</taxon>
        <taxon>Endopterygota</taxon>
        <taxon>Diptera</taxon>
        <taxon>Brachycera</taxon>
        <taxon>Muscomorpha</taxon>
        <taxon>Ephydroidea</taxon>
        <taxon>Drosophilidae</taxon>
        <taxon>Drosophila</taxon>
    </lineage>
</organism>
<evidence type="ECO:0000256" key="4">
    <source>
        <dbReference type="ARBA" id="ARBA00022723"/>
    </source>
</evidence>
<dbReference type="InterPro" id="IPR006146">
    <property type="entry name" value="5'-Nucleotdase_CS"/>
</dbReference>
<dbReference type="FunFam" id="3.60.21.10:FF:000020">
    <property type="entry name" value="NT5E isoform 4"/>
    <property type="match status" value="1"/>
</dbReference>
<keyword evidence="5 8" id="KW-0732">Signal</keyword>
<feature type="signal peptide" evidence="8">
    <location>
        <begin position="1"/>
        <end position="25"/>
    </location>
</feature>
<dbReference type="PROSITE" id="PS00786">
    <property type="entry name" value="5_NUCLEOTIDASE_2"/>
    <property type="match status" value="1"/>
</dbReference>
<dbReference type="PANTHER" id="PTHR11575">
    <property type="entry name" value="5'-NUCLEOTIDASE-RELATED"/>
    <property type="match status" value="1"/>
</dbReference>
<proteinExistence type="inferred from homology"/>
<dbReference type="CDD" id="cd07409">
    <property type="entry name" value="MPP_CD73_N"/>
    <property type="match status" value="1"/>
</dbReference>
<dbReference type="Gene3D" id="3.60.21.10">
    <property type="match status" value="1"/>
</dbReference>
<evidence type="ECO:0000259" key="9">
    <source>
        <dbReference type="Pfam" id="PF00149"/>
    </source>
</evidence>
<dbReference type="SUPFAM" id="SSF56300">
    <property type="entry name" value="Metallo-dependent phosphatases"/>
    <property type="match status" value="1"/>
</dbReference>
<dbReference type="GO" id="GO:0000166">
    <property type="term" value="F:nucleotide binding"/>
    <property type="evidence" value="ECO:0007669"/>
    <property type="project" value="UniProtKB-KW"/>
</dbReference>
<dbReference type="Pfam" id="PF02872">
    <property type="entry name" value="5_nucleotid_C"/>
    <property type="match status" value="1"/>
</dbReference>
<protein>
    <recommendedName>
        <fullName evidence="3">5'-nucleotidase</fullName>
        <ecNumber evidence="3">3.1.3.5</ecNumber>
    </recommendedName>
</protein>
<comment type="caution">
    <text evidence="11">The sequence shown here is derived from an EMBL/GenBank/DDBJ whole genome shotgun (WGS) entry which is preliminary data.</text>
</comment>
<comment type="similarity">
    <text evidence="2 8">Belongs to the 5'-nucleotidase family.</text>
</comment>
<accession>A0AAD4PLG5</accession>
<evidence type="ECO:0000256" key="5">
    <source>
        <dbReference type="ARBA" id="ARBA00022729"/>
    </source>
</evidence>
<dbReference type="EC" id="3.1.3.5" evidence="3"/>
<keyword evidence="4" id="KW-0479">Metal-binding</keyword>
<dbReference type="PANTHER" id="PTHR11575:SF24">
    <property type="entry name" value="5'-NUCLEOTIDASE"/>
    <property type="match status" value="1"/>
</dbReference>
<dbReference type="InterPro" id="IPR006179">
    <property type="entry name" value="5_nucleotidase/apyrase"/>
</dbReference>
<evidence type="ECO:0000259" key="10">
    <source>
        <dbReference type="Pfam" id="PF02872"/>
    </source>
</evidence>
<dbReference type="Proteomes" id="UP001200034">
    <property type="component" value="Unassembled WGS sequence"/>
</dbReference>
<dbReference type="PRINTS" id="PR01607">
    <property type="entry name" value="APYRASEFAMLY"/>
</dbReference>
<dbReference type="Pfam" id="PF00149">
    <property type="entry name" value="Metallophos"/>
    <property type="match status" value="1"/>
</dbReference>
<comment type="catalytic activity">
    <reaction evidence="1">
        <text>a ribonucleoside 5'-phosphate + H2O = a ribonucleoside + phosphate</text>
        <dbReference type="Rhea" id="RHEA:12484"/>
        <dbReference type="ChEBI" id="CHEBI:15377"/>
        <dbReference type="ChEBI" id="CHEBI:18254"/>
        <dbReference type="ChEBI" id="CHEBI:43474"/>
        <dbReference type="ChEBI" id="CHEBI:58043"/>
        <dbReference type="EC" id="3.1.3.5"/>
    </reaction>
</comment>
<dbReference type="GO" id="GO:0046872">
    <property type="term" value="F:metal ion binding"/>
    <property type="evidence" value="ECO:0007669"/>
    <property type="project" value="UniProtKB-KW"/>
</dbReference>
<dbReference type="EMBL" id="JAJJHW010002585">
    <property type="protein sequence ID" value="KAH8371557.1"/>
    <property type="molecule type" value="Genomic_DNA"/>
</dbReference>
<evidence type="ECO:0000256" key="1">
    <source>
        <dbReference type="ARBA" id="ARBA00000815"/>
    </source>
</evidence>
<evidence type="ECO:0000256" key="3">
    <source>
        <dbReference type="ARBA" id="ARBA00012643"/>
    </source>
</evidence>
<dbReference type="InterPro" id="IPR008334">
    <property type="entry name" value="5'-Nucleotdase_C"/>
</dbReference>
<dbReference type="InterPro" id="IPR004843">
    <property type="entry name" value="Calcineurin-like_PHP"/>
</dbReference>
<feature type="domain" description="Calcineurin-like phosphoesterase" evidence="9">
    <location>
        <begin position="40"/>
        <end position="259"/>
    </location>
</feature>
<sequence>TLFSSNMIQWTLLAAVLLFGPTVLCNPIPENPKIATEFIILHNNDMHARFEQTNVNSEKCLPQDAADNNCFGGFARVAYEVGKHRAEAKNGGLPVFYLNAGDTYTGTAWFALFKDKIASSFLNKLRPDAMCLGNHEFDEGVSGLVPFLNDVSFPVVTCNLDLSQEPDLAASKRLMNSTILEASGTKIAVIGYVTPDTKVLSIKNNVIFNEEVAAINAEAARLTAKGFKIIIALGHSGYIKDQEIAKKCPDVDIVIGGHTNTFLYNGPKPSEESVDGPYPTVITQKSGKRVPVVQAYAYTKYLGKLHVKFDENGNLLEFNGAPILLNANVAQDKEMLKLLEVFRENVTALEKSVVGHSKVDLDGQKTVCRAVECNLGNLITDAMIFSRVMDGLSGDYWTDAAIAIQQGGGIRSSIVKKSDGMITKSDLLSVLPFANDLYISRISGKAIRNALERSAAVRFKDSDGAFLQVSGLHVVYNPDLPEGKRVVSVDVRCAKCKIPTYSRLNESEYYQVIMPEFLFDGGDGHKLIDELNPVTTRMQKSVIEAVSLYLQTHDFVYPEVEGRILFRGSHDDATNAAATSSVANWLALLLISLLAALS</sequence>
<feature type="non-terminal residue" evidence="11">
    <location>
        <position position="1"/>
    </location>
</feature>
<dbReference type="FunFam" id="3.90.780.10:FF:000001">
    <property type="entry name" value="NT5E isoform 3"/>
    <property type="match status" value="1"/>
</dbReference>
<keyword evidence="12" id="KW-1185">Reference proteome</keyword>
<dbReference type="AlphaFoldDB" id="A0AAD4PLG5"/>
<evidence type="ECO:0000256" key="6">
    <source>
        <dbReference type="ARBA" id="ARBA00022741"/>
    </source>
</evidence>
<evidence type="ECO:0000313" key="12">
    <source>
        <dbReference type="Proteomes" id="UP001200034"/>
    </source>
</evidence>
<evidence type="ECO:0000256" key="2">
    <source>
        <dbReference type="ARBA" id="ARBA00006654"/>
    </source>
</evidence>
<dbReference type="GO" id="GO:0008253">
    <property type="term" value="F:5'-nucleotidase activity"/>
    <property type="evidence" value="ECO:0007669"/>
    <property type="project" value="UniProtKB-EC"/>
</dbReference>
<dbReference type="GO" id="GO:0006196">
    <property type="term" value="P:AMP catabolic process"/>
    <property type="evidence" value="ECO:0007669"/>
    <property type="project" value="TreeGrafter"/>
</dbReference>
<dbReference type="Gene3D" id="3.90.780.10">
    <property type="entry name" value="5'-Nucleotidase, C-terminal domain"/>
    <property type="match status" value="1"/>
</dbReference>
<reference evidence="11" key="1">
    <citation type="journal article" date="2021" name="Mol. Ecol. Resour.">
        <title>Phylogenomic analyses of the genus Drosophila reveals genomic signals of climate adaptation.</title>
        <authorList>
            <person name="Li F."/>
            <person name="Rane R.V."/>
            <person name="Luria V."/>
            <person name="Xiong Z."/>
            <person name="Chen J."/>
            <person name="Li Z."/>
            <person name="Catullo R.A."/>
            <person name="Griffin P.C."/>
            <person name="Schiffer M."/>
            <person name="Pearce S."/>
            <person name="Lee S.F."/>
            <person name="McElroy K."/>
            <person name="Stocker A."/>
            <person name="Shirriffs J."/>
            <person name="Cockerell F."/>
            <person name="Coppin C."/>
            <person name="Sgro C.M."/>
            <person name="Karger A."/>
            <person name="Cain J.W."/>
            <person name="Weber J.A."/>
            <person name="Santpere G."/>
            <person name="Kirschner M.W."/>
            <person name="Hoffmann A.A."/>
            <person name="Oakeshott J.G."/>
            <person name="Zhang G."/>
        </authorList>
    </citation>
    <scope>NUCLEOTIDE SEQUENCE</scope>
    <source>
        <strain evidence="11">BGI-SZ-2011g</strain>
    </source>
</reference>
<feature type="non-terminal residue" evidence="11">
    <location>
        <position position="598"/>
    </location>
</feature>
<gene>
    <name evidence="11" type="ORF">KR093_007996</name>
</gene>
<evidence type="ECO:0000256" key="8">
    <source>
        <dbReference type="RuleBase" id="RU362119"/>
    </source>
</evidence>
<evidence type="ECO:0000313" key="11">
    <source>
        <dbReference type="EMBL" id="KAH8371557.1"/>
    </source>
</evidence>
<dbReference type="SUPFAM" id="SSF55816">
    <property type="entry name" value="5'-nucleotidase (syn. UDP-sugar hydrolase), C-terminal domain"/>
    <property type="match status" value="1"/>
</dbReference>
<dbReference type="InterPro" id="IPR029052">
    <property type="entry name" value="Metallo-depent_PP-like"/>
</dbReference>
<dbReference type="GO" id="GO:0005886">
    <property type="term" value="C:plasma membrane"/>
    <property type="evidence" value="ECO:0007669"/>
    <property type="project" value="TreeGrafter"/>
</dbReference>
<keyword evidence="6 8" id="KW-0547">Nucleotide-binding</keyword>
<feature type="domain" description="5'-Nucleotidase C-terminal" evidence="10">
    <location>
        <begin position="353"/>
        <end position="526"/>
    </location>
</feature>
<evidence type="ECO:0000256" key="7">
    <source>
        <dbReference type="ARBA" id="ARBA00022801"/>
    </source>
</evidence>